<dbReference type="RefSeq" id="WP_209559124.1">
    <property type="nucleotide sequence ID" value="NZ_JAEDXU010000015.1"/>
</dbReference>
<protein>
    <recommendedName>
        <fullName evidence="3">SMI1/KNR4 family protein</fullName>
    </recommendedName>
</protein>
<dbReference type="Proteomes" id="UP000673375">
    <property type="component" value="Unassembled WGS sequence"/>
</dbReference>
<dbReference type="EMBL" id="JAEDXU010000015">
    <property type="protein sequence ID" value="MBP1048358.1"/>
    <property type="molecule type" value="Genomic_DNA"/>
</dbReference>
<reference evidence="1 2" key="1">
    <citation type="submission" date="2020-12" db="EMBL/GenBank/DDBJ databases">
        <title>Vagococcus allomyrinae sp. nov. and Enterococcus lavae sp. nov., isolated from the larvae of Allomyrina dichotoma.</title>
        <authorList>
            <person name="Lee S.D."/>
        </authorList>
    </citation>
    <scope>NUCLEOTIDE SEQUENCE [LARGE SCALE GENOMIC DNA]</scope>
    <source>
        <strain evidence="1 2">BWM-S5</strain>
    </source>
</reference>
<organism evidence="1 2">
    <name type="scientific">Enterococcus larvae</name>
    <dbReference type="NCBI Taxonomy" id="2794352"/>
    <lineage>
        <taxon>Bacteria</taxon>
        <taxon>Bacillati</taxon>
        <taxon>Bacillota</taxon>
        <taxon>Bacilli</taxon>
        <taxon>Lactobacillales</taxon>
        <taxon>Enterococcaceae</taxon>
        <taxon>Enterococcus</taxon>
    </lineage>
</organism>
<evidence type="ECO:0008006" key="3">
    <source>
        <dbReference type="Google" id="ProtNLM"/>
    </source>
</evidence>
<accession>A0ABS4CPC9</accession>
<gene>
    <name evidence="1" type="ORF">I6N96_18845</name>
</gene>
<proteinExistence type="predicted"/>
<comment type="caution">
    <text evidence="1">The sequence shown here is derived from an EMBL/GenBank/DDBJ whole genome shotgun (WGS) entry which is preliminary data.</text>
</comment>
<evidence type="ECO:0000313" key="1">
    <source>
        <dbReference type="EMBL" id="MBP1048358.1"/>
    </source>
</evidence>
<evidence type="ECO:0000313" key="2">
    <source>
        <dbReference type="Proteomes" id="UP000673375"/>
    </source>
</evidence>
<keyword evidence="2" id="KW-1185">Reference proteome</keyword>
<sequence>MNFREIQEKSDVQDPHSFLQLMITEQQDEDDPFFIFQTDIEQRFEENVRFLASEDTLSEADIHYWQETDFLVVCQTIDGDFIGGNNDETFVIPSSLYKQDIEIFPLFLSEFFASYEEGKIDSSILPAVSGSETE</sequence>
<name>A0ABS4CPC9_9ENTE</name>